<keyword evidence="3" id="KW-0624">Polysaccharide degradation</keyword>
<dbReference type="InterPro" id="IPR017853">
    <property type="entry name" value="GH"/>
</dbReference>
<gene>
    <name evidence="7" type="ORF">MUN80_20280</name>
</gene>
<feature type="transmembrane region" description="Helical" evidence="5">
    <location>
        <begin position="732"/>
        <end position="754"/>
    </location>
</feature>
<evidence type="ECO:0000256" key="4">
    <source>
        <dbReference type="SAM" id="Coils"/>
    </source>
</evidence>
<dbReference type="RefSeq" id="WP_244715744.1">
    <property type="nucleotide sequence ID" value="NZ_CP095049.1"/>
</dbReference>
<feature type="transmembrane region" description="Helical" evidence="5">
    <location>
        <begin position="12"/>
        <end position="33"/>
    </location>
</feature>
<keyword evidence="7" id="KW-0378">Hydrolase</keyword>
<sequence>MKQLFSAANSYFSARFLAVLLAFIIGLNGLAFYSSQRPARAQQPAVAPASAAFTATPPGSLFDFQQYDRLDQQRLAHDTVYQARPRPHSPVRYQLRRGATVFGWHPYWMDNAYVNYDFNLLTYVAFHGYEATRKGELTEPPRGDFDGLLRSAHRMNPHCKVLLSVAYRETEADTLLFSADSVATAARNQLVENVVDEVLAQNADGVNLNLDFALPAATWTPQTRQQLVQESKQLAKRQQAWQQKRDSLGPALAALNHAQVMVLLAQGSLDAARKYLNQRTEQLTTKTADLQKEMQRLSTELNRQAQEYVDLGLRKQPLTAKNQQLPSQKKKLERRKKWPAMVRLNYQKKLLRYRQDSTLLVAYGLQLQQHRQDVAAYRQQMAAYRQSLTDRGTLAGQRQAAQAALSRAALDSAYKEQEVEQLAASYARRKAAYKADSAVVAQDQVALDQLLTQAAADSATYAQQLPQRLQTQQARAGRLRSFVADLAMSLRQEDSSFVLTLSLPAVDAAGTYSHLQVLTKVVDLFVIKPHDYTAGQLPPGPIMPLKPTPQSGGHAVSTSVKYYLNQGVLPGQLLVTFAHLNKVWPQANQLPSRLLGAAGQDQAPFRYLTNSVFWTQNTLLAQPDSTTLGTLTDLRKMQAWVEDSATLGPKYYWITKQHLAGVGIWALGYDNSDDQTWNLLRERFGVPIAEPLLDQVLHVLLLSVAVLVAFFLFGLALALALRAYAIVPNPTLFATICVLIVLCVASLGLYLWFIDELDFSSTQLPWILAMAGLWLLVFIGFVYSRYWRQQVLP</sequence>
<comment type="catalytic activity">
    <reaction evidence="1">
        <text>Random endo-hydrolysis of N-acetyl-beta-D-glucosaminide (1-&gt;4)-beta-linkages in chitin and chitodextrins.</text>
        <dbReference type="EC" id="3.2.1.14"/>
    </reaction>
</comment>
<protein>
    <recommendedName>
        <fullName evidence="2">chitinase</fullName>
        <ecNumber evidence="2">3.2.1.14</ecNumber>
    </recommendedName>
</protein>
<dbReference type="Gene3D" id="3.10.50.10">
    <property type="match status" value="1"/>
</dbReference>
<keyword evidence="8" id="KW-1185">Reference proteome</keyword>
<feature type="transmembrane region" description="Helical" evidence="5">
    <location>
        <begin position="696"/>
        <end position="720"/>
    </location>
</feature>
<organism evidence="7 8">
    <name type="scientific">Hymenobacter cellulosivorans</name>
    <dbReference type="NCBI Taxonomy" id="2932249"/>
    <lineage>
        <taxon>Bacteria</taxon>
        <taxon>Pseudomonadati</taxon>
        <taxon>Bacteroidota</taxon>
        <taxon>Cytophagia</taxon>
        <taxon>Cytophagales</taxon>
        <taxon>Hymenobacteraceae</taxon>
        <taxon>Hymenobacter</taxon>
    </lineage>
</organism>
<evidence type="ECO:0000313" key="7">
    <source>
        <dbReference type="EMBL" id="UOQ52087.1"/>
    </source>
</evidence>
<accession>A0ABY4F5Y8</accession>
<keyword evidence="3" id="KW-0146">Chitin degradation</keyword>
<keyword evidence="5" id="KW-0472">Membrane</keyword>
<dbReference type="InterPro" id="IPR050314">
    <property type="entry name" value="Glycosyl_Hydrlase_18"/>
</dbReference>
<keyword evidence="5" id="KW-0812">Transmembrane</keyword>
<dbReference type="GO" id="GO:0016787">
    <property type="term" value="F:hydrolase activity"/>
    <property type="evidence" value="ECO:0007669"/>
    <property type="project" value="UniProtKB-KW"/>
</dbReference>
<proteinExistence type="predicted"/>
<evidence type="ECO:0000256" key="3">
    <source>
        <dbReference type="ARBA" id="ARBA00023024"/>
    </source>
</evidence>
<keyword evidence="3" id="KW-0119">Carbohydrate metabolism</keyword>
<feature type="transmembrane region" description="Helical" evidence="5">
    <location>
        <begin position="766"/>
        <end position="784"/>
    </location>
</feature>
<keyword evidence="5" id="KW-1133">Transmembrane helix</keyword>
<evidence type="ECO:0000259" key="6">
    <source>
        <dbReference type="Pfam" id="PF00704"/>
    </source>
</evidence>
<evidence type="ECO:0000256" key="1">
    <source>
        <dbReference type="ARBA" id="ARBA00000822"/>
    </source>
</evidence>
<evidence type="ECO:0000256" key="2">
    <source>
        <dbReference type="ARBA" id="ARBA00012729"/>
    </source>
</evidence>
<keyword evidence="4" id="KW-0175">Coiled coil</keyword>
<feature type="domain" description="GH18" evidence="6">
    <location>
        <begin position="479"/>
        <end position="670"/>
    </location>
</feature>
<dbReference type="EMBL" id="CP095049">
    <property type="protein sequence ID" value="UOQ52087.1"/>
    <property type="molecule type" value="Genomic_DNA"/>
</dbReference>
<reference evidence="7 8" key="1">
    <citation type="submission" date="2022-04" db="EMBL/GenBank/DDBJ databases">
        <title>Hymenobacter sp. isolated from the air.</title>
        <authorList>
            <person name="Won M."/>
            <person name="Lee C.-M."/>
            <person name="Woen H.-Y."/>
            <person name="Kwon S.-W."/>
        </authorList>
    </citation>
    <scope>NUCLEOTIDE SEQUENCE [LARGE SCALE GENOMIC DNA]</scope>
    <source>
        <strain evidence="8">5116 S-27</strain>
    </source>
</reference>
<dbReference type="Pfam" id="PF00704">
    <property type="entry name" value="Glyco_hydro_18"/>
    <property type="match status" value="1"/>
</dbReference>
<dbReference type="InterPro" id="IPR001223">
    <property type="entry name" value="Glyco_hydro18_cat"/>
</dbReference>
<name>A0ABY4F5Y8_9BACT</name>
<evidence type="ECO:0000256" key="5">
    <source>
        <dbReference type="SAM" id="Phobius"/>
    </source>
</evidence>
<evidence type="ECO:0000313" key="8">
    <source>
        <dbReference type="Proteomes" id="UP000831785"/>
    </source>
</evidence>
<dbReference type="InterPro" id="IPR029070">
    <property type="entry name" value="Chitinase_insertion_sf"/>
</dbReference>
<feature type="coiled-coil region" evidence="4">
    <location>
        <begin position="280"/>
        <end position="307"/>
    </location>
</feature>
<dbReference type="EC" id="3.2.1.14" evidence="2"/>
<dbReference type="PANTHER" id="PTHR11177">
    <property type="entry name" value="CHITINASE"/>
    <property type="match status" value="1"/>
</dbReference>
<dbReference type="SUPFAM" id="SSF51445">
    <property type="entry name" value="(Trans)glycosidases"/>
    <property type="match status" value="2"/>
</dbReference>
<dbReference type="PANTHER" id="PTHR11177:SF317">
    <property type="entry name" value="CHITINASE 12-RELATED"/>
    <property type="match status" value="1"/>
</dbReference>
<dbReference type="Proteomes" id="UP000831785">
    <property type="component" value="Chromosome"/>
</dbReference>
<dbReference type="Gene3D" id="3.20.20.80">
    <property type="entry name" value="Glycosidases"/>
    <property type="match status" value="2"/>
</dbReference>